<keyword evidence="1" id="KW-0175">Coiled coil</keyword>
<feature type="region of interest" description="Disordered" evidence="2">
    <location>
        <begin position="561"/>
        <end position="590"/>
    </location>
</feature>
<feature type="compositionally biased region" description="Polar residues" evidence="2">
    <location>
        <begin position="1142"/>
        <end position="1151"/>
    </location>
</feature>
<feature type="compositionally biased region" description="Basic and acidic residues" evidence="2">
    <location>
        <begin position="833"/>
        <end position="842"/>
    </location>
</feature>
<organism evidence="4 5">
    <name type="scientific">Acaromyces ingoldii</name>
    <dbReference type="NCBI Taxonomy" id="215250"/>
    <lineage>
        <taxon>Eukaryota</taxon>
        <taxon>Fungi</taxon>
        <taxon>Dikarya</taxon>
        <taxon>Basidiomycota</taxon>
        <taxon>Ustilaginomycotina</taxon>
        <taxon>Exobasidiomycetes</taxon>
        <taxon>Exobasidiales</taxon>
        <taxon>Cryptobasidiaceae</taxon>
        <taxon>Acaromyces</taxon>
    </lineage>
</organism>
<dbReference type="InterPro" id="IPR029191">
    <property type="entry name" value="Uds1"/>
</dbReference>
<evidence type="ECO:0000256" key="1">
    <source>
        <dbReference type="SAM" id="Coils"/>
    </source>
</evidence>
<dbReference type="GO" id="GO:0000146">
    <property type="term" value="F:microfilament motor activity"/>
    <property type="evidence" value="ECO:0007669"/>
    <property type="project" value="TreeGrafter"/>
</dbReference>
<dbReference type="GO" id="GO:0016460">
    <property type="term" value="C:myosin II complex"/>
    <property type="evidence" value="ECO:0007669"/>
    <property type="project" value="TreeGrafter"/>
</dbReference>
<feature type="region of interest" description="Disordered" evidence="2">
    <location>
        <begin position="1232"/>
        <end position="1278"/>
    </location>
</feature>
<evidence type="ECO:0000259" key="3">
    <source>
        <dbReference type="Pfam" id="PF15456"/>
    </source>
</evidence>
<sequence length="1401" mass="151722">MDATRSKKTNVRRSSKIPVPRPTSTSKSNDEALSDTTSRDGEEHDDGRDSVYSNASWASSRHRSVGLSAIVTTASAMSIKRAIASPRPMPSLANPSASSSSSSSSSAAAAATAASAPNANSRGRGPRVEKGTGVQARRKSRDKSSTRSSTTSSIIYPTVVLEERKKSGSDASPSASRRISGVASPPPPLPPSTSTSSRLMLAEKKSREQQATRAKDASYDSMLTPSSAISSGPSSSVITTPPAEQLLTPPNATASSTGLLTAHTEERRPSLQHRRGKGSFASSIALLDPLSDRWGSMSSQGYEKDNAALTSLDEAFATAAAKYGHANLPTLVSPTSPAMASSPRLPASISDHVKSPSSSTFDIAGSSGKRSLSTSNEHRYDSAGAAPTKELLLTQLLASLAHVDAQAYEPLRSIEEVEQCKAEVKRLEKKIVDLTHKLKVEMRVRDAADKVRRALSSSSGSKAAKSTFHARSASSASSTSVATNAPVSATNAPATFEELQKAELDVVQARRKVDEVSKVLLEHKDQANVARRRLLQHEAKVLALRVTSLESQVVDMGRMLSEQSNRDEETEEEEAASSSGTGGGDGVRSTKKVGHNLAVEEVEALRLKVERAEESLAHERREREKEVESWRKKHDENLEKQRLESSDKLKKERQEGERKLQRVVDEANREKRELEKQKAEADAQIKEAKVKVEEAGVSLATERAVMRDHRQLLEAFERKLEKTESKLRHEDERCAKMLGKTEGREEMDDLLAQIKAGYGNAPKKGEKKTAGKDIDSLLDSLATHISDMADEMAKAGGVFKQRRRKMRQEEGHFYDEDEESMDGAEESEEDNDQSSRVREMELELRSTERELEKWRSEAESAKRQLTVVQRNSAISATGSSIMGGGVGSQAGRSFDGHLGSRDWRASRGIASNATATAELEARVTFLEKRNASLEEELTQAKLMPSPSSSSSSPVKVPGAQPSKGDDASARQQLATAKTTLSSLIEALPEIPRALVAATTTDDSFDLDSLQEALDQRTATTNVAKLASRFGAQAKPSVESAIDAKYGGQVVERARGVLTAARLAVKRAMALQQMRASLEREADEAQERCEDLNRAMEDLRNGQADQNQLVEAAKAREKKLESTVSELKAKMEKLKKAAAAGSHSATTESIHPNPSPMLTPAQSNHSISSSVINQGLLMAPNKALAPSPSPSKRQVGTVATPVMNRSPVFSLAQTYKSSSAPFTEQYAMSKGKISQSSSTGSTVSPLASASASLYGPSPHRRAKDLPSLPSTEEQLMDSPSAQLRRLQLESEAALNPSPSVPRTITLGMDTRQLIERVRALETKLVDVSKRSSPSNDAARINRMLQERLDESRAEMERMHLEFEEIKEVDARQRVQLLEELSTLTSELSTARADLRAAQRKAG</sequence>
<feature type="region of interest" description="Disordered" evidence="2">
    <location>
        <begin position="1139"/>
        <end position="1163"/>
    </location>
</feature>
<feature type="compositionally biased region" description="Low complexity" evidence="2">
    <location>
        <begin position="90"/>
        <end position="121"/>
    </location>
</feature>
<feature type="compositionally biased region" description="Acidic residues" evidence="2">
    <location>
        <begin position="815"/>
        <end position="832"/>
    </location>
</feature>
<gene>
    <name evidence="4" type="ORF">FA10DRAFT_243559</name>
</gene>
<evidence type="ECO:0000313" key="4">
    <source>
        <dbReference type="EMBL" id="PWN88185.1"/>
    </source>
</evidence>
<feature type="region of interest" description="Disordered" evidence="2">
    <location>
        <begin position="335"/>
        <end position="381"/>
    </location>
</feature>
<feature type="region of interest" description="Disordered" evidence="2">
    <location>
        <begin position="615"/>
        <end position="682"/>
    </location>
</feature>
<dbReference type="PANTHER" id="PTHR45615">
    <property type="entry name" value="MYOSIN HEAVY CHAIN, NON-MUSCLE"/>
    <property type="match status" value="1"/>
</dbReference>
<keyword evidence="5" id="KW-1185">Reference proteome</keyword>
<feature type="coiled-coil region" evidence="1">
    <location>
        <begin position="1340"/>
        <end position="1399"/>
    </location>
</feature>
<feature type="coiled-coil region" evidence="1">
    <location>
        <begin position="499"/>
        <end position="540"/>
    </location>
</feature>
<dbReference type="GO" id="GO:0032982">
    <property type="term" value="C:myosin filament"/>
    <property type="evidence" value="ECO:0007669"/>
    <property type="project" value="TreeGrafter"/>
</dbReference>
<feature type="compositionally biased region" description="Low complexity" evidence="2">
    <location>
        <begin position="944"/>
        <end position="953"/>
    </location>
</feature>
<dbReference type="GO" id="GO:0005737">
    <property type="term" value="C:cytoplasm"/>
    <property type="evidence" value="ECO:0007669"/>
    <property type="project" value="TreeGrafter"/>
</dbReference>
<dbReference type="GO" id="GO:0051015">
    <property type="term" value="F:actin filament binding"/>
    <property type="evidence" value="ECO:0007669"/>
    <property type="project" value="TreeGrafter"/>
</dbReference>
<feature type="compositionally biased region" description="Basic and acidic residues" evidence="2">
    <location>
        <begin position="201"/>
        <end position="218"/>
    </location>
</feature>
<dbReference type="Proteomes" id="UP000245768">
    <property type="component" value="Unassembled WGS sequence"/>
</dbReference>
<feature type="domain" description="Up-regulated during septation protein 1" evidence="3">
    <location>
        <begin position="395"/>
        <end position="544"/>
    </location>
</feature>
<name>A0A316YKE1_9BASI</name>
<dbReference type="Pfam" id="PF15456">
    <property type="entry name" value="Uds1"/>
    <property type="match status" value="1"/>
</dbReference>
<feature type="region of interest" description="Disordered" evidence="2">
    <location>
        <begin position="937"/>
        <end position="974"/>
    </location>
</feature>
<feature type="compositionally biased region" description="Low complexity" evidence="2">
    <location>
        <begin position="1232"/>
        <end position="1243"/>
    </location>
</feature>
<feature type="region of interest" description="Disordered" evidence="2">
    <location>
        <begin position="454"/>
        <end position="485"/>
    </location>
</feature>
<feature type="region of interest" description="Disordered" evidence="2">
    <location>
        <begin position="1"/>
        <end position="65"/>
    </location>
</feature>
<dbReference type="EMBL" id="KZ819638">
    <property type="protein sequence ID" value="PWN88185.1"/>
    <property type="molecule type" value="Genomic_DNA"/>
</dbReference>
<feature type="compositionally biased region" description="Low complexity" evidence="2">
    <location>
        <begin position="224"/>
        <end position="242"/>
    </location>
</feature>
<reference evidence="4 5" key="1">
    <citation type="journal article" date="2018" name="Mol. Biol. Evol.">
        <title>Broad Genomic Sampling Reveals a Smut Pathogenic Ancestry of the Fungal Clade Ustilaginomycotina.</title>
        <authorList>
            <person name="Kijpornyongpan T."/>
            <person name="Mondo S.J."/>
            <person name="Barry K."/>
            <person name="Sandor L."/>
            <person name="Lee J."/>
            <person name="Lipzen A."/>
            <person name="Pangilinan J."/>
            <person name="LaButti K."/>
            <person name="Hainaut M."/>
            <person name="Henrissat B."/>
            <person name="Grigoriev I.V."/>
            <person name="Spatafora J.W."/>
            <person name="Aime M.C."/>
        </authorList>
    </citation>
    <scope>NUCLEOTIDE SEQUENCE [LARGE SCALE GENOMIC DNA]</scope>
    <source>
        <strain evidence="4 5">MCA 4198</strain>
    </source>
</reference>
<dbReference type="OrthoDB" id="5569911at2759"/>
<accession>A0A316YKE1</accession>
<feature type="coiled-coil region" evidence="1">
    <location>
        <begin position="1067"/>
        <end position="1136"/>
    </location>
</feature>
<feature type="compositionally biased region" description="Polar residues" evidence="2">
    <location>
        <begin position="1267"/>
        <end position="1278"/>
    </location>
</feature>
<evidence type="ECO:0000256" key="2">
    <source>
        <dbReference type="SAM" id="MobiDB-lite"/>
    </source>
</evidence>
<feature type="region of interest" description="Disordered" evidence="2">
    <location>
        <begin position="801"/>
        <end position="842"/>
    </location>
</feature>
<dbReference type="STRING" id="215250.A0A316YKE1"/>
<feature type="compositionally biased region" description="Basic and acidic residues" evidence="2">
    <location>
        <begin position="37"/>
        <end position="49"/>
    </location>
</feature>
<feature type="compositionally biased region" description="Basic residues" evidence="2">
    <location>
        <begin position="1"/>
        <end position="15"/>
    </location>
</feature>
<feature type="region of interest" description="Disordered" evidence="2">
    <location>
        <begin position="85"/>
        <end position="256"/>
    </location>
</feature>
<dbReference type="PANTHER" id="PTHR45615:SF40">
    <property type="entry name" value="MYOSIN HEAVY CHAIN, NON-MUSCLE"/>
    <property type="match status" value="1"/>
</dbReference>
<protein>
    <recommendedName>
        <fullName evidence="3">Up-regulated during septation protein 1 domain-containing protein</fullName>
    </recommendedName>
</protein>
<evidence type="ECO:0000313" key="5">
    <source>
        <dbReference type="Proteomes" id="UP000245768"/>
    </source>
</evidence>
<dbReference type="RefSeq" id="XP_025375383.1">
    <property type="nucleotide sequence ID" value="XM_025519315.1"/>
</dbReference>
<dbReference type="InParanoid" id="A0A316YKE1"/>
<dbReference type="GeneID" id="37041231"/>
<proteinExistence type="predicted"/>